<evidence type="ECO:0000313" key="2">
    <source>
        <dbReference type="Proteomes" id="UP000230833"/>
    </source>
</evidence>
<protein>
    <submittedName>
        <fullName evidence="1">Uncharacterized protein</fullName>
    </submittedName>
</protein>
<comment type="caution">
    <text evidence="1">The sequence shown here is derived from an EMBL/GenBank/DDBJ whole genome shotgun (WGS) entry which is preliminary data.</text>
</comment>
<accession>A0A2H0RJ87</accession>
<name>A0A2H0RJ87_9BACT</name>
<organism evidence="1 2">
    <name type="scientific">Candidatus Vogelbacteria bacterium CG10_big_fil_rev_8_21_14_0_10_45_14</name>
    <dbReference type="NCBI Taxonomy" id="1975042"/>
    <lineage>
        <taxon>Bacteria</taxon>
        <taxon>Candidatus Vogeliibacteriota</taxon>
    </lineage>
</organism>
<dbReference type="Proteomes" id="UP000230833">
    <property type="component" value="Unassembled WGS sequence"/>
</dbReference>
<dbReference type="AlphaFoldDB" id="A0A2H0RJ87"/>
<sequence>MKWFVVLFMSIFTIAVFGIHNASAEIPSEEFIGPVRTRMTIEEIMGVQTDPSLQNVFNQNLDRALMEIDTESVLEETNDVDVDTSASEVGESGGLKYTLLETVSGRIQADQSISLADYLEEAF</sequence>
<dbReference type="EMBL" id="PCYL01000039">
    <property type="protein sequence ID" value="PIR46558.1"/>
    <property type="molecule type" value="Genomic_DNA"/>
</dbReference>
<evidence type="ECO:0000313" key="1">
    <source>
        <dbReference type="EMBL" id="PIR46558.1"/>
    </source>
</evidence>
<reference evidence="1 2" key="1">
    <citation type="submission" date="2017-09" db="EMBL/GenBank/DDBJ databases">
        <title>Depth-based differentiation of microbial function through sediment-hosted aquifers and enrichment of novel symbionts in the deep terrestrial subsurface.</title>
        <authorList>
            <person name="Probst A.J."/>
            <person name="Ladd B."/>
            <person name="Jarett J.K."/>
            <person name="Geller-Mcgrath D.E."/>
            <person name="Sieber C.M."/>
            <person name="Emerson J.B."/>
            <person name="Anantharaman K."/>
            <person name="Thomas B.C."/>
            <person name="Malmstrom R."/>
            <person name="Stieglmeier M."/>
            <person name="Klingl A."/>
            <person name="Woyke T."/>
            <person name="Ryan C.M."/>
            <person name="Banfield J.F."/>
        </authorList>
    </citation>
    <scope>NUCLEOTIDE SEQUENCE [LARGE SCALE GENOMIC DNA]</scope>
    <source>
        <strain evidence="1">CG10_big_fil_rev_8_21_14_0_10_45_14</strain>
    </source>
</reference>
<feature type="non-terminal residue" evidence="1">
    <location>
        <position position="123"/>
    </location>
</feature>
<proteinExistence type="predicted"/>
<gene>
    <name evidence="1" type="ORF">COV07_03670</name>
</gene>